<evidence type="ECO:0008006" key="7">
    <source>
        <dbReference type="Google" id="ProtNLM"/>
    </source>
</evidence>
<dbReference type="Ensembl" id="ENSENLT00000039608.1">
    <property type="protein sequence ID" value="ENSENLP00000038588.1"/>
    <property type="gene ID" value="ENSENLG00000016672.1"/>
</dbReference>
<dbReference type="InterPro" id="IPR008735">
    <property type="entry name" value="PSP94"/>
</dbReference>
<reference evidence="5" key="1">
    <citation type="submission" date="2021-04" db="EMBL/GenBank/DDBJ databases">
        <authorList>
            <consortium name="Wellcome Sanger Institute Data Sharing"/>
        </authorList>
    </citation>
    <scope>NUCLEOTIDE SEQUENCE [LARGE SCALE GENOMIC DNA]</scope>
</reference>
<evidence type="ECO:0000256" key="3">
    <source>
        <dbReference type="ARBA" id="ARBA00022525"/>
    </source>
</evidence>
<evidence type="ECO:0000313" key="5">
    <source>
        <dbReference type="Ensembl" id="ENSENLP00000038588.1"/>
    </source>
</evidence>
<name>A0A665W439_ECHNA</name>
<protein>
    <recommendedName>
        <fullName evidence="7">Beta-microseminoprotein</fullName>
    </recommendedName>
</protein>
<keyword evidence="6" id="KW-1185">Reference proteome</keyword>
<comment type="subcellular location">
    <subcellularLocation>
        <location evidence="1">Secreted</location>
    </subcellularLocation>
</comment>
<accession>A0A665W439</accession>
<keyword evidence="4" id="KW-1015">Disulfide bond</keyword>
<evidence type="ECO:0000256" key="4">
    <source>
        <dbReference type="ARBA" id="ARBA00023157"/>
    </source>
</evidence>
<proteinExistence type="inferred from homology"/>
<dbReference type="Gene3D" id="2.60.40.1900">
    <property type="entry name" value="Beta-microseminoprotein (PSP94) domain"/>
    <property type="match status" value="1"/>
</dbReference>
<keyword evidence="3" id="KW-0964">Secreted</keyword>
<dbReference type="GO" id="GO:0005576">
    <property type="term" value="C:extracellular region"/>
    <property type="evidence" value="ECO:0007669"/>
    <property type="project" value="UniProtKB-SubCell"/>
</dbReference>
<dbReference type="Proteomes" id="UP000472264">
    <property type="component" value="Chromosome 9"/>
</dbReference>
<dbReference type="AlphaFoldDB" id="A0A665W439"/>
<sequence>NASCFTKPLSEGMTHCLDDVDNTWHAMGSSWRNSKCLDCTCQSCCSAYSTPIRFPDDCVSVFDSVACEYRVHKKDNPSVQCPLNYINASIQYNV</sequence>
<comment type="similarity">
    <text evidence="2">Belongs to the beta-microseminoprotein family.</text>
</comment>
<evidence type="ECO:0000256" key="1">
    <source>
        <dbReference type="ARBA" id="ARBA00004613"/>
    </source>
</evidence>
<evidence type="ECO:0000256" key="2">
    <source>
        <dbReference type="ARBA" id="ARBA00010352"/>
    </source>
</evidence>
<reference evidence="5" key="3">
    <citation type="submission" date="2025-09" db="UniProtKB">
        <authorList>
            <consortium name="Ensembl"/>
        </authorList>
    </citation>
    <scope>IDENTIFICATION</scope>
</reference>
<dbReference type="PANTHER" id="PTHR10500">
    <property type="entry name" value="BETA-MICROSEMINOPROTEIN"/>
    <property type="match status" value="1"/>
</dbReference>
<organism evidence="5 6">
    <name type="scientific">Echeneis naucrates</name>
    <name type="common">Live sharksucker</name>
    <dbReference type="NCBI Taxonomy" id="173247"/>
    <lineage>
        <taxon>Eukaryota</taxon>
        <taxon>Metazoa</taxon>
        <taxon>Chordata</taxon>
        <taxon>Craniata</taxon>
        <taxon>Vertebrata</taxon>
        <taxon>Euteleostomi</taxon>
        <taxon>Actinopterygii</taxon>
        <taxon>Neopterygii</taxon>
        <taxon>Teleostei</taxon>
        <taxon>Neoteleostei</taxon>
        <taxon>Acanthomorphata</taxon>
        <taxon>Carangaria</taxon>
        <taxon>Carangiformes</taxon>
        <taxon>Echeneidae</taxon>
        <taxon>Echeneis</taxon>
    </lineage>
</organism>
<dbReference type="InParanoid" id="A0A665W439"/>
<dbReference type="PANTHER" id="PTHR10500:SF7">
    <property type="entry name" value="BETA-MICROSEMINOPROTEIN"/>
    <property type="match status" value="1"/>
</dbReference>
<evidence type="ECO:0000313" key="6">
    <source>
        <dbReference type="Proteomes" id="UP000472264"/>
    </source>
</evidence>
<reference evidence="5" key="2">
    <citation type="submission" date="2025-08" db="UniProtKB">
        <authorList>
            <consortium name="Ensembl"/>
        </authorList>
    </citation>
    <scope>IDENTIFICATION</scope>
</reference>
<dbReference type="Pfam" id="PF05825">
    <property type="entry name" value="PSP94"/>
    <property type="match status" value="1"/>
</dbReference>
<dbReference type="OMA" id="CEYIVRR"/>